<keyword evidence="13" id="KW-0378">Hydrolase</keyword>
<evidence type="ECO:0000256" key="12">
    <source>
        <dbReference type="SAM" id="Phobius"/>
    </source>
</evidence>
<feature type="transmembrane region" description="Helical" evidence="12">
    <location>
        <begin position="12"/>
        <end position="36"/>
    </location>
</feature>
<evidence type="ECO:0000256" key="8">
    <source>
        <dbReference type="ARBA" id="ARBA00022982"/>
    </source>
</evidence>
<dbReference type="GO" id="GO:0019646">
    <property type="term" value="P:aerobic electron transport chain"/>
    <property type="evidence" value="ECO:0007669"/>
    <property type="project" value="TreeGrafter"/>
</dbReference>
<evidence type="ECO:0000256" key="1">
    <source>
        <dbReference type="ARBA" id="ARBA00004651"/>
    </source>
</evidence>
<keyword evidence="8" id="KW-0249">Electron transport</keyword>
<dbReference type="RefSeq" id="WP_126599977.1">
    <property type="nucleotide sequence ID" value="NZ_LR134510.1"/>
</dbReference>
<reference evidence="13 14" key="1">
    <citation type="submission" date="2018-12" db="EMBL/GenBank/DDBJ databases">
        <authorList>
            <consortium name="Pathogen Informatics"/>
        </authorList>
    </citation>
    <scope>NUCLEOTIDE SEQUENCE [LARGE SCALE GENOMIC DNA]</scope>
    <source>
        <strain evidence="13 14">NCTC12871</strain>
    </source>
</reference>
<feature type="transmembrane region" description="Helical" evidence="12">
    <location>
        <begin position="121"/>
        <end position="141"/>
    </location>
</feature>
<keyword evidence="13" id="KW-0560">Oxidoreductase</keyword>
<dbReference type="GO" id="GO:0004035">
    <property type="term" value="F:alkaline phosphatase activity"/>
    <property type="evidence" value="ECO:0007669"/>
    <property type="project" value="UniProtKB-EC"/>
</dbReference>
<evidence type="ECO:0000256" key="9">
    <source>
        <dbReference type="ARBA" id="ARBA00022989"/>
    </source>
</evidence>
<dbReference type="EC" id="1.10.3.-" evidence="13"/>
<keyword evidence="9 12" id="KW-1133">Transmembrane helix</keyword>
<dbReference type="GO" id="GO:0009055">
    <property type="term" value="F:electron transfer activity"/>
    <property type="evidence" value="ECO:0007669"/>
    <property type="project" value="TreeGrafter"/>
</dbReference>
<keyword evidence="5" id="KW-0349">Heme</keyword>
<dbReference type="AlphaFoldDB" id="A0A448TV16"/>
<protein>
    <submittedName>
        <fullName evidence="13">Cytochrome d ubiquinol oxidase subunit II</fullName>
        <ecNumber evidence="13">1.10.3.-</ecNumber>
        <ecNumber evidence="13">3.1.3.1</ecNumber>
    </submittedName>
</protein>
<gene>
    <name evidence="13" type="primary">cydB</name>
    <name evidence="13" type="ORF">NCTC12871_01258</name>
</gene>
<keyword evidence="14" id="KW-1185">Reference proteome</keyword>
<dbReference type="EC" id="3.1.3.1" evidence="13"/>
<proteinExistence type="inferred from homology"/>
<keyword evidence="10" id="KW-0408">Iron</keyword>
<evidence type="ECO:0000313" key="13">
    <source>
        <dbReference type="EMBL" id="VEJ09773.1"/>
    </source>
</evidence>
<evidence type="ECO:0000256" key="2">
    <source>
        <dbReference type="ARBA" id="ARBA00007543"/>
    </source>
</evidence>
<dbReference type="GO" id="GO:0005886">
    <property type="term" value="C:plasma membrane"/>
    <property type="evidence" value="ECO:0007669"/>
    <property type="project" value="UniProtKB-SubCell"/>
</dbReference>
<evidence type="ECO:0000256" key="5">
    <source>
        <dbReference type="ARBA" id="ARBA00022617"/>
    </source>
</evidence>
<dbReference type="KEGG" id="adp:NCTC12871_01258"/>
<feature type="transmembrane region" description="Helical" evidence="12">
    <location>
        <begin position="288"/>
        <end position="314"/>
    </location>
</feature>
<keyword evidence="3" id="KW-0813">Transport</keyword>
<feature type="transmembrane region" description="Helical" evidence="12">
    <location>
        <begin position="263"/>
        <end position="281"/>
    </location>
</feature>
<dbReference type="PANTHER" id="PTHR43141:SF5">
    <property type="entry name" value="CYTOCHROME BD-I UBIQUINOL OXIDASE SUBUNIT 2"/>
    <property type="match status" value="1"/>
</dbReference>
<dbReference type="PANTHER" id="PTHR43141">
    <property type="entry name" value="CYTOCHROME BD2 SUBUNIT II"/>
    <property type="match status" value="1"/>
</dbReference>
<keyword evidence="4" id="KW-1003">Cell membrane</keyword>
<dbReference type="NCBIfam" id="TIGR00203">
    <property type="entry name" value="cydB"/>
    <property type="match status" value="1"/>
</dbReference>
<keyword evidence="7" id="KW-0479">Metal-binding</keyword>
<dbReference type="PIRSF" id="PIRSF000267">
    <property type="entry name" value="Cyt_oxidse_sub2"/>
    <property type="match status" value="1"/>
</dbReference>
<keyword evidence="11 12" id="KW-0472">Membrane</keyword>
<dbReference type="GO" id="GO:0046872">
    <property type="term" value="F:metal ion binding"/>
    <property type="evidence" value="ECO:0007669"/>
    <property type="project" value="UniProtKB-KW"/>
</dbReference>
<evidence type="ECO:0000256" key="3">
    <source>
        <dbReference type="ARBA" id="ARBA00022448"/>
    </source>
</evidence>
<keyword evidence="6 12" id="KW-0812">Transmembrane</keyword>
<name>A0A448TV16_9PAST</name>
<dbReference type="Proteomes" id="UP000279799">
    <property type="component" value="Chromosome"/>
</dbReference>
<dbReference type="Pfam" id="PF02322">
    <property type="entry name" value="Cyt_bd_oxida_II"/>
    <property type="match status" value="1"/>
</dbReference>
<sequence length="378" mass="42354">MIDYEFLRFVWWILIIVLLIGFSVTDGFDMGVLTLLPFEGKKEVEKRIMINTIAPHWDGNQVWLLTAGGAMFAAWPIVYSVSFSGFFIAMILVLGALFFRPVGFEYRGKVESTAWRKWWDFGLFLGGFIPSVVFGVAIGNLLEGVPFHFNELMQATYTGTFWGLLNPFALLCGILSCAMLTTHGANWLQMKTTDALRARSQKISEVGAIITLILFVIGGIWLYFKNGFVLTSEVNPYGPSNPMGKDVVMQAGAWFNNYNSHPVLYIFPLIAIIAPIFNVIFSKANRNGWAFFSSALTMLGIITTFAIAMFPFIMPSSTNPGMSLLMWDATSSQLTLTIMFVLALIFTVILLAYTIWAYIKMFGRIDANYIESGKNPTY</sequence>
<comment type="subcellular location">
    <subcellularLocation>
        <location evidence="1">Cell membrane</location>
        <topology evidence="1">Multi-pass membrane protein</topology>
    </subcellularLocation>
</comment>
<dbReference type="OrthoDB" id="9776710at2"/>
<evidence type="ECO:0000256" key="11">
    <source>
        <dbReference type="ARBA" id="ARBA00023136"/>
    </source>
</evidence>
<dbReference type="InterPro" id="IPR003317">
    <property type="entry name" value="Cyt-d_oxidase_su2"/>
</dbReference>
<feature type="transmembrane region" description="Helical" evidence="12">
    <location>
        <begin position="334"/>
        <end position="359"/>
    </location>
</feature>
<feature type="transmembrane region" description="Helical" evidence="12">
    <location>
        <begin position="81"/>
        <end position="100"/>
    </location>
</feature>
<dbReference type="GO" id="GO:0016682">
    <property type="term" value="F:oxidoreductase activity, acting on diphenols and related substances as donors, oxygen as acceptor"/>
    <property type="evidence" value="ECO:0007669"/>
    <property type="project" value="TreeGrafter"/>
</dbReference>
<feature type="transmembrane region" description="Helical" evidence="12">
    <location>
        <begin position="161"/>
        <end position="182"/>
    </location>
</feature>
<comment type="similarity">
    <text evidence="2">Belongs to the cytochrome ubiquinol oxidase subunit 2 family.</text>
</comment>
<organism evidence="13 14">
    <name type="scientific">Actinobacillus delphinicola</name>
    <dbReference type="NCBI Taxonomy" id="51161"/>
    <lineage>
        <taxon>Bacteria</taxon>
        <taxon>Pseudomonadati</taxon>
        <taxon>Pseudomonadota</taxon>
        <taxon>Gammaproteobacteria</taxon>
        <taxon>Pasteurellales</taxon>
        <taxon>Pasteurellaceae</taxon>
        <taxon>Actinobacillus</taxon>
    </lineage>
</organism>
<dbReference type="EMBL" id="LR134510">
    <property type="protein sequence ID" value="VEJ09773.1"/>
    <property type="molecule type" value="Genomic_DNA"/>
</dbReference>
<evidence type="ECO:0000256" key="10">
    <source>
        <dbReference type="ARBA" id="ARBA00023004"/>
    </source>
</evidence>
<dbReference type="GO" id="GO:0070069">
    <property type="term" value="C:cytochrome complex"/>
    <property type="evidence" value="ECO:0007669"/>
    <property type="project" value="TreeGrafter"/>
</dbReference>
<evidence type="ECO:0000313" key="14">
    <source>
        <dbReference type="Proteomes" id="UP000279799"/>
    </source>
</evidence>
<evidence type="ECO:0000256" key="6">
    <source>
        <dbReference type="ARBA" id="ARBA00022692"/>
    </source>
</evidence>
<evidence type="ECO:0000256" key="4">
    <source>
        <dbReference type="ARBA" id="ARBA00022475"/>
    </source>
</evidence>
<feature type="transmembrane region" description="Helical" evidence="12">
    <location>
        <begin position="203"/>
        <end position="224"/>
    </location>
</feature>
<accession>A0A448TV16</accession>
<evidence type="ECO:0000256" key="7">
    <source>
        <dbReference type="ARBA" id="ARBA00022723"/>
    </source>
</evidence>